<dbReference type="GO" id="GO:0005829">
    <property type="term" value="C:cytosol"/>
    <property type="evidence" value="ECO:0007669"/>
    <property type="project" value="TreeGrafter"/>
</dbReference>
<dbReference type="AlphaFoldDB" id="A0A939DNZ0"/>
<comment type="cofactor">
    <cofactor evidence="1">
        <name>FMN</name>
        <dbReference type="ChEBI" id="CHEBI:58210"/>
    </cofactor>
</comment>
<evidence type="ECO:0000256" key="1">
    <source>
        <dbReference type="ARBA" id="ARBA00001917"/>
    </source>
</evidence>
<dbReference type="Pfam" id="PF03358">
    <property type="entry name" value="FMN_red"/>
    <property type="match status" value="1"/>
</dbReference>
<dbReference type="RefSeq" id="WP_206574390.1">
    <property type="nucleotide sequence ID" value="NZ_JAFKCV010000007.1"/>
</dbReference>
<reference evidence="4" key="1">
    <citation type="submission" date="2021-03" db="EMBL/GenBank/DDBJ databases">
        <title>novel species isolated from a fishpond in China.</title>
        <authorList>
            <person name="Lu H."/>
            <person name="Cai Z."/>
        </authorList>
    </citation>
    <scope>NUCLEOTIDE SEQUENCE</scope>
    <source>
        <strain evidence="4">JCM 30855</strain>
    </source>
</reference>
<dbReference type="PANTHER" id="PTHR30543:SF21">
    <property type="entry name" value="NAD(P)H-DEPENDENT FMN REDUCTASE LOT6"/>
    <property type="match status" value="1"/>
</dbReference>
<dbReference type="Gene3D" id="3.40.50.360">
    <property type="match status" value="1"/>
</dbReference>
<proteinExistence type="predicted"/>
<keyword evidence="2" id="KW-0285">Flavoprotein</keyword>
<dbReference type="Proteomes" id="UP000664654">
    <property type="component" value="Unassembled WGS sequence"/>
</dbReference>
<dbReference type="EMBL" id="JAFKCV010000007">
    <property type="protein sequence ID" value="MBN7826278.1"/>
    <property type="molecule type" value="Genomic_DNA"/>
</dbReference>
<feature type="domain" description="NADPH-dependent FMN reductase-like" evidence="3">
    <location>
        <begin position="6"/>
        <end position="145"/>
    </location>
</feature>
<accession>A0A939DNZ0</accession>
<comment type="caution">
    <text evidence="4">The sequence shown here is derived from an EMBL/GenBank/DDBJ whole genome shotgun (WGS) entry which is preliminary data.</text>
</comment>
<evidence type="ECO:0000313" key="4">
    <source>
        <dbReference type="EMBL" id="MBN7826278.1"/>
    </source>
</evidence>
<evidence type="ECO:0000259" key="3">
    <source>
        <dbReference type="Pfam" id="PF03358"/>
    </source>
</evidence>
<gene>
    <name evidence="4" type="ORF">J0A66_13665</name>
</gene>
<name>A0A939DNZ0_9ALTE</name>
<dbReference type="InterPro" id="IPR029039">
    <property type="entry name" value="Flavoprotein-like_sf"/>
</dbReference>
<keyword evidence="2" id="KW-0288">FMN</keyword>
<evidence type="ECO:0000256" key="2">
    <source>
        <dbReference type="ARBA" id="ARBA00022643"/>
    </source>
</evidence>
<dbReference type="GO" id="GO:0010181">
    <property type="term" value="F:FMN binding"/>
    <property type="evidence" value="ECO:0007669"/>
    <property type="project" value="TreeGrafter"/>
</dbReference>
<keyword evidence="5" id="KW-1185">Reference proteome</keyword>
<dbReference type="GO" id="GO:0016491">
    <property type="term" value="F:oxidoreductase activity"/>
    <property type="evidence" value="ECO:0007669"/>
    <property type="project" value="InterPro"/>
</dbReference>
<protein>
    <submittedName>
        <fullName evidence="4">NAD(P)H-dependent oxidoreductase</fullName>
    </submittedName>
</protein>
<dbReference type="SUPFAM" id="SSF52218">
    <property type="entry name" value="Flavoproteins"/>
    <property type="match status" value="1"/>
</dbReference>
<evidence type="ECO:0000313" key="5">
    <source>
        <dbReference type="Proteomes" id="UP000664654"/>
    </source>
</evidence>
<organism evidence="4 5">
    <name type="scientific">Bowmanella dokdonensis</name>
    <dbReference type="NCBI Taxonomy" id="751969"/>
    <lineage>
        <taxon>Bacteria</taxon>
        <taxon>Pseudomonadati</taxon>
        <taxon>Pseudomonadota</taxon>
        <taxon>Gammaproteobacteria</taxon>
        <taxon>Alteromonadales</taxon>
        <taxon>Alteromonadaceae</taxon>
        <taxon>Bowmanella</taxon>
    </lineage>
</organism>
<sequence length="203" mass="22682">MTQTLRIAIVMGSIRDGRLCPAVTDWLMTELGQFRELELSLIDPADIPMQTFADPLAKPILEGMRRELAAADAFILVTPEYNHSYPAALKFIIDSAYEEWQTKPVGFVSYGGVSGGIRAVEHLRQVFAELQSVSMRDAVSLANVWELFDEQGQLIDPRRPQRTLHKMLEQLGWWAVALRNARAADCLTPRLSPKGAGLRLSCT</sequence>
<dbReference type="InterPro" id="IPR005025">
    <property type="entry name" value="FMN_Rdtase-like_dom"/>
</dbReference>
<dbReference type="PANTHER" id="PTHR30543">
    <property type="entry name" value="CHROMATE REDUCTASE"/>
    <property type="match status" value="1"/>
</dbReference>
<dbReference type="InterPro" id="IPR050712">
    <property type="entry name" value="NAD(P)H-dep_reductase"/>
</dbReference>